<dbReference type="Pfam" id="PF14541">
    <property type="entry name" value="TAXi_C"/>
    <property type="match status" value="1"/>
</dbReference>
<reference evidence="12 13" key="1">
    <citation type="journal article" date="2024" name="Plant J.">
        <title>Genome sequences and population genomics reveal climatic adaptation and genomic divergence between two closely related sweetgum species.</title>
        <authorList>
            <person name="Xu W.Q."/>
            <person name="Ren C.Q."/>
            <person name="Zhang X.Y."/>
            <person name="Comes H.P."/>
            <person name="Liu X.H."/>
            <person name="Li Y.G."/>
            <person name="Kettle C.J."/>
            <person name="Jalonen R."/>
            <person name="Gaisberger H."/>
            <person name="Ma Y.Z."/>
            <person name="Qiu Y.X."/>
        </authorList>
    </citation>
    <scope>NUCLEOTIDE SEQUENCE [LARGE SCALE GENOMIC DNA]</scope>
    <source>
        <strain evidence="12">Hangzhou</strain>
    </source>
</reference>
<evidence type="ECO:0000256" key="6">
    <source>
        <dbReference type="ARBA" id="ARBA00022801"/>
    </source>
</evidence>
<dbReference type="PROSITE" id="PS00141">
    <property type="entry name" value="ASP_PROTEASE"/>
    <property type="match status" value="1"/>
</dbReference>
<dbReference type="InterPro" id="IPR021109">
    <property type="entry name" value="Peptidase_aspartic_dom_sf"/>
</dbReference>
<evidence type="ECO:0000256" key="8">
    <source>
        <dbReference type="ARBA" id="ARBA00077656"/>
    </source>
</evidence>
<evidence type="ECO:0000313" key="13">
    <source>
        <dbReference type="Proteomes" id="UP001415857"/>
    </source>
</evidence>
<dbReference type="Proteomes" id="UP001415857">
    <property type="component" value="Unassembled WGS sequence"/>
</dbReference>
<dbReference type="PANTHER" id="PTHR13683">
    <property type="entry name" value="ASPARTYL PROTEASES"/>
    <property type="match status" value="1"/>
</dbReference>
<evidence type="ECO:0000256" key="7">
    <source>
        <dbReference type="ARBA" id="ARBA00068871"/>
    </source>
</evidence>
<dbReference type="SUPFAM" id="SSF50630">
    <property type="entry name" value="Acid proteases"/>
    <property type="match status" value="1"/>
</dbReference>
<feature type="active site" evidence="9">
    <location>
        <position position="84"/>
    </location>
</feature>
<name>A0AAP0NCK7_LIQFO</name>
<organism evidence="12 13">
    <name type="scientific">Liquidambar formosana</name>
    <name type="common">Formosan gum</name>
    <dbReference type="NCBI Taxonomy" id="63359"/>
    <lineage>
        <taxon>Eukaryota</taxon>
        <taxon>Viridiplantae</taxon>
        <taxon>Streptophyta</taxon>
        <taxon>Embryophyta</taxon>
        <taxon>Tracheophyta</taxon>
        <taxon>Spermatophyta</taxon>
        <taxon>Magnoliopsida</taxon>
        <taxon>eudicotyledons</taxon>
        <taxon>Gunneridae</taxon>
        <taxon>Pentapetalae</taxon>
        <taxon>Saxifragales</taxon>
        <taxon>Altingiaceae</taxon>
        <taxon>Liquidambar</taxon>
    </lineage>
</organism>
<evidence type="ECO:0000256" key="5">
    <source>
        <dbReference type="ARBA" id="ARBA00022750"/>
    </source>
</evidence>
<evidence type="ECO:0000256" key="10">
    <source>
        <dbReference type="SAM" id="SignalP"/>
    </source>
</evidence>
<dbReference type="PROSITE" id="PS51257">
    <property type="entry name" value="PROKAR_LIPOPROTEIN"/>
    <property type="match status" value="1"/>
</dbReference>
<dbReference type="GO" id="GO:0006508">
    <property type="term" value="P:proteolysis"/>
    <property type="evidence" value="ECO:0007669"/>
    <property type="project" value="UniProtKB-KW"/>
</dbReference>
<dbReference type="InterPro" id="IPR032799">
    <property type="entry name" value="TAXi_C"/>
</dbReference>
<dbReference type="InterPro" id="IPR033121">
    <property type="entry name" value="PEPTIDASE_A1"/>
</dbReference>
<dbReference type="InterPro" id="IPR001969">
    <property type="entry name" value="Aspartic_peptidase_AS"/>
</dbReference>
<dbReference type="Gene3D" id="2.40.70.10">
    <property type="entry name" value="Acid Proteases"/>
    <property type="match status" value="2"/>
</dbReference>
<evidence type="ECO:0000256" key="4">
    <source>
        <dbReference type="ARBA" id="ARBA00022737"/>
    </source>
</evidence>
<dbReference type="FunFam" id="2.40.70.10:FF:000015">
    <property type="entry name" value="Aspartyl protease family protein"/>
    <property type="match status" value="1"/>
</dbReference>
<feature type="domain" description="Peptidase A1" evidence="11">
    <location>
        <begin position="66"/>
        <end position="410"/>
    </location>
</feature>
<comment type="similarity">
    <text evidence="1">Belongs to the peptidase A1 family.</text>
</comment>
<dbReference type="InterPro" id="IPR032861">
    <property type="entry name" value="TAXi_N"/>
</dbReference>
<accession>A0AAP0NCK7</accession>
<keyword evidence="6" id="KW-0378">Hydrolase</keyword>
<dbReference type="InterPro" id="IPR001461">
    <property type="entry name" value="Aspartic_peptidase_A1"/>
</dbReference>
<evidence type="ECO:0000256" key="2">
    <source>
        <dbReference type="ARBA" id="ARBA00022670"/>
    </source>
</evidence>
<dbReference type="GO" id="GO:0004190">
    <property type="term" value="F:aspartic-type endopeptidase activity"/>
    <property type="evidence" value="ECO:0007669"/>
    <property type="project" value="UniProtKB-KW"/>
</dbReference>
<keyword evidence="5" id="KW-0064">Aspartyl protease</keyword>
<feature type="chain" id="PRO_5042851716" description="Aspartic proteinase Asp1" evidence="10">
    <location>
        <begin position="29"/>
        <end position="420"/>
    </location>
</feature>
<evidence type="ECO:0000256" key="1">
    <source>
        <dbReference type="ARBA" id="ARBA00007447"/>
    </source>
</evidence>
<feature type="signal peptide" evidence="10">
    <location>
        <begin position="1"/>
        <end position="28"/>
    </location>
</feature>
<dbReference type="EMBL" id="JBBPBK010000014">
    <property type="protein sequence ID" value="KAK9270453.1"/>
    <property type="molecule type" value="Genomic_DNA"/>
</dbReference>
<evidence type="ECO:0000256" key="3">
    <source>
        <dbReference type="ARBA" id="ARBA00022729"/>
    </source>
</evidence>
<proteinExistence type="inferred from homology"/>
<keyword evidence="2" id="KW-0645">Protease</keyword>
<comment type="caution">
    <text evidence="12">The sequence shown here is derived from an EMBL/GenBank/DDBJ whole genome shotgun (WGS) entry which is preliminary data.</text>
</comment>
<dbReference type="AlphaFoldDB" id="A0AAP0NCK7"/>
<gene>
    <name evidence="12" type="ORF">L1049_026033</name>
</gene>
<sequence>MYKELRTSFAVVALFLMVFSATFQGCFSAANQPQNKKKPTQPTASRGLGSSVIFPVHGNVYPDGIYTVSLKIGSRKKPYVLDVDTGSDLTWVQCDLPCTGCTKDRASLYKPNKNSAVRCNDPICVALHSPGKPCKNPDEQCDYEIEYADHGSSLGVLVKDSFPLQFINGSHFAPFLALGCGYNQQFSRTNPPSTDGVLGLGTGKASIVSQLHDLGLIRNVLGHCLSRKGGGFLFLGADLVPPSGINWAPMSNSLEKHYSSGPAELLFDGKSTGVKGLSMVFDSGSSYTYFSSQAYQTTLSLVRKSLTGKPLKDAVDNSLPVCWKGAKPFRSVSDVKDYFKPLVLSFTKAGSVQLQLPPEAYLIVTKHGNVCLGILNGTEVGLGNSNIIGDISMQDKLVIYDNEKQQIGWAPANCDRPQKS</sequence>
<dbReference type="Pfam" id="PF14543">
    <property type="entry name" value="TAXi_N"/>
    <property type="match status" value="1"/>
</dbReference>
<keyword evidence="13" id="KW-1185">Reference proteome</keyword>
<protein>
    <recommendedName>
        <fullName evidence="7">Aspartic proteinase Asp1</fullName>
    </recommendedName>
    <alternativeName>
        <fullName evidence="8">Nucellin-like protein</fullName>
    </alternativeName>
</protein>
<dbReference type="FunFam" id="2.40.70.10:FF:000027">
    <property type="entry name" value="Aspartic proteinase Asp1 isoform A"/>
    <property type="match status" value="1"/>
</dbReference>
<evidence type="ECO:0000259" key="11">
    <source>
        <dbReference type="PROSITE" id="PS51767"/>
    </source>
</evidence>
<keyword evidence="4" id="KW-0677">Repeat</keyword>
<dbReference type="PANTHER" id="PTHR13683:SF227">
    <property type="entry name" value="EUKARYOTIC ASPARTYL PROTEASE FAMILY PROTEIN"/>
    <property type="match status" value="1"/>
</dbReference>
<keyword evidence="3 10" id="KW-0732">Signal</keyword>
<dbReference type="PROSITE" id="PS51767">
    <property type="entry name" value="PEPTIDASE_A1"/>
    <property type="match status" value="1"/>
</dbReference>
<evidence type="ECO:0000256" key="9">
    <source>
        <dbReference type="PIRSR" id="PIRSR601461-1"/>
    </source>
</evidence>
<feature type="active site" evidence="9">
    <location>
        <position position="282"/>
    </location>
</feature>
<evidence type="ECO:0000313" key="12">
    <source>
        <dbReference type="EMBL" id="KAK9270453.1"/>
    </source>
</evidence>